<dbReference type="Proteomes" id="UP000648801">
    <property type="component" value="Unassembled WGS sequence"/>
</dbReference>
<keyword evidence="2" id="KW-1185">Reference proteome</keyword>
<reference evidence="1" key="1">
    <citation type="journal article" date="2014" name="Int. J. Syst. Evol. Microbiol.">
        <title>Complete genome sequence of Corynebacterium casei LMG S-19264T (=DSM 44701T), isolated from a smear-ripened cheese.</title>
        <authorList>
            <consortium name="US DOE Joint Genome Institute (JGI-PGF)"/>
            <person name="Walter F."/>
            <person name="Albersmeier A."/>
            <person name="Kalinowski J."/>
            <person name="Ruckert C."/>
        </authorList>
    </citation>
    <scope>NUCLEOTIDE SEQUENCE</scope>
    <source>
        <strain evidence="1">CGMCC 1.15447</strain>
    </source>
</reference>
<evidence type="ECO:0000313" key="1">
    <source>
        <dbReference type="EMBL" id="GGA63741.1"/>
    </source>
</evidence>
<organism evidence="1 2">
    <name type="scientific">Edaphobacter acidisoli</name>
    <dbReference type="NCBI Taxonomy" id="2040573"/>
    <lineage>
        <taxon>Bacteria</taxon>
        <taxon>Pseudomonadati</taxon>
        <taxon>Acidobacteriota</taxon>
        <taxon>Terriglobia</taxon>
        <taxon>Terriglobales</taxon>
        <taxon>Acidobacteriaceae</taxon>
        <taxon>Edaphobacter</taxon>
    </lineage>
</organism>
<proteinExistence type="predicted"/>
<sequence length="65" mass="7028">MGTMETKSKRGEFAWAIAALLLFCMSFGFQEKPVRFHDEATKSSLGSGTGVEYRVVAGAEHDDGA</sequence>
<accession>A0A916RPD3</accession>
<reference evidence="1" key="2">
    <citation type="submission" date="2020-09" db="EMBL/GenBank/DDBJ databases">
        <authorList>
            <person name="Sun Q."/>
            <person name="Zhou Y."/>
        </authorList>
    </citation>
    <scope>NUCLEOTIDE SEQUENCE</scope>
    <source>
        <strain evidence="1">CGMCC 1.15447</strain>
    </source>
</reference>
<evidence type="ECO:0000313" key="2">
    <source>
        <dbReference type="Proteomes" id="UP000648801"/>
    </source>
</evidence>
<gene>
    <name evidence="1" type="ORF">GCM10011507_14160</name>
</gene>
<comment type="caution">
    <text evidence="1">The sequence shown here is derived from an EMBL/GenBank/DDBJ whole genome shotgun (WGS) entry which is preliminary data.</text>
</comment>
<name>A0A916RPD3_9BACT</name>
<dbReference type="AlphaFoldDB" id="A0A916RPD3"/>
<protein>
    <submittedName>
        <fullName evidence="1">Uncharacterized protein</fullName>
    </submittedName>
</protein>
<dbReference type="EMBL" id="BMJB01000001">
    <property type="protein sequence ID" value="GGA63741.1"/>
    <property type="molecule type" value="Genomic_DNA"/>
</dbReference>